<accession>A0A6I0DVF6</accession>
<evidence type="ECO:0000313" key="2">
    <source>
        <dbReference type="EMBL" id="KAB2802983.1"/>
    </source>
</evidence>
<feature type="transmembrane region" description="Helical" evidence="1">
    <location>
        <begin position="61"/>
        <end position="83"/>
    </location>
</feature>
<dbReference type="Proteomes" id="UP000441102">
    <property type="component" value="Unassembled WGS sequence"/>
</dbReference>
<evidence type="ECO:0000313" key="3">
    <source>
        <dbReference type="Proteomes" id="UP000441102"/>
    </source>
</evidence>
<keyword evidence="1" id="KW-0812">Transmembrane</keyword>
<reference evidence="2 3" key="1">
    <citation type="submission" date="2019-09" db="EMBL/GenBank/DDBJ databases">
        <title>Taxonomic organization of the family Brucellaceae based on a phylogenomic approach.</title>
        <authorList>
            <person name="Leclercq S."/>
            <person name="Cloeckaert A."/>
            <person name="Zygmunt M.S."/>
        </authorList>
    </citation>
    <scope>NUCLEOTIDE SEQUENCE [LARGE SCALE GENOMIC DNA]</scope>
    <source>
        <strain evidence="2 3">CCUG 34461</strain>
    </source>
</reference>
<evidence type="ECO:0000256" key="1">
    <source>
        <dbReference type="SAM" id="Phobius"/>
    </source>
</evidence>
<organism evidence="2 3">
    <name type="scientific">Brucella anthropi</name>
    <name type="common">Ochrobactrum anthropi</name>
    <dbReference type="NCBI Taxonomy" id="529"/>
    <lineage>
        <taxon>Bacteria</taxon>
        <taxon>Pseudomonadati</taxon>
        <taxon>Pseudomonadota</taxon>
        <taxon>Alphaproteobacteria</taxon>
        <taxon>Hyphomicrobiales</taxon>
        <taxon>Brucellaceae</taxon>
        <taxon>Brucella/Ochrobactrum group</taxon>
        <taxon>Brucella</taxon>
    </lineage>
</organism>
<protein>
    <submittedName>
        <fullName evidence="2">Uncharacterized protein</fullName>
    </submittedName>
</protein>
<sequence>MDSSVSLLIVINGEKQTGALYSVLTATSSGLSSMIRAIAQAVLWVSGIVAAFFVAKDEPNFPLLQMTVGLILLILASLAIWWFTNPKDPQK</sequence>
<comment type="caution">
    <text evidence="2">The sequence shown here is derived from an EMBL/GenBank/DDBJ whole genome shotgun (WGS) entry which is preliminary data.</text>
</comment>
<proteinExistence type="predicted"/>
<name>A0A6I0DVF6_BRUAN</name>
<keyword evidence="1" id="KW-0472">Membrane</keyword>
<keyword evidence="1" id="KW-1133">Transmembrane helix</keyword>
<gene>
    <name evidence="2" type="ORF">F9L06_02100</name>
</gene>
<dbReference type="AlphaFoldDB" id="A0A6I0DVF6"/>
<feature type="transmembrane region" description="Helical" evidence="1">
    <location>
        <begin position="37"/>
        <end position="55"/>
    </location>
</feature>
<dbReference type="EMBL" id="WBWX01000001">
    <property type="protein sequence ID" value="KAB2802983.1"/>
    <property type="molecule type" value="Genomic_DNA"/>
</dbReference>